<evidence type="ECO:0000256" key="4">
    <source>
        <dbReference type="ARBA" id="ARBA00023235"/>
    </source>
</evidence>
<dbReference type="AlphaFoldDB" id="H8IAX2"/>
<dbReference type="HAMAP" id="MF_01893">
    <property type="entry name" value="Pus10_arch"/>
    <property type="match status" value="1"/>
</dbReference>
<evidence type="ECO:0000313" key="9">
    <source>
        <dbReference type="Proteomes" id="UP000005233"/>
    </source>
</evidence>
<dbReference type="GO" id="GO:0000049">
    <property type="term" value="F:tRNA binding"/>
    <property type="evidence" value="ECO:0007669"/>
    <property type="project" value="InterPro"/>
</dbReference>
<dbReference type="PANTHER" id="PTHR21568">
    <property type="entry name" value="TRNA PSEUDOURIDINE SYNTHASE PUS10"/>
    <property type="match status" value="1"/>
</dbReference>
<dbReference type="InterPro" id="IPR039894">
    <property type="entry name" value="Pus10-like"/>
</dbReference>
<evidence type="ECO:0000259" key="7">
    <source>
        <dbReference type="Pfam" id="PF22023"/>
    </source>
</evidence>
<evidence type="ECO:0000256" key="1">
    <source>
        <dbReference type="ARBA" id="ARBA00009652"/>
    </source>
</evidence>
<dbReference type="InterPro" id="IPR048741">
    <property type="entry name" value="Pus10-like_C"/>
</dbReference>
<dbReference type="FunFam" id="3.30.70.2510:FF:000001">
    <property type="entry name" value="tRNA pseudouridine synthase Pus10"/>
    <property type="match status" value="1"/>
</dbReference>
<accession>H8IAX2</accession>
<dbReference type="KEGG" id="mez:Mtc_2247"/>
<feature type="binding site" evidence="5">
    <location>
        <position position="327"/>
    </location>
    <ligand>
        <name>substrate</name>
    </ligand>
</feature>
<proteinExistence type="inferred from homology"/>
<feature type="active site" description="Nucleophile" evidence="5">
    <location>
        <position position="261"/>
    </location>
</feature>
<dbReference type="Pfam" id="PF22023">
    <property type="entry name" value="Pus10_THUMP_arc"/>
    <property type="match status" value="1"/>
</dbReference>
<dbReference type="Pfam" id="PF21238">
    <property type="entry name" value="Pus10_C"/>
    <property type="match status" value="1"/>
</dbReference>
<comment type="function">
    <text evidence="5">Responsible for synthesis of pseudouridine from uracil-54 and uracil-55 in the psi GC loop of transfer RNAs.</text>
</comment>
<feature type="binding site" evidence="5">
    <location>
        <position position="401"/>
    </location>
    <ligand>
        <name>substrate</name>
    </ligand>
</feature>
<evidence type="ECO:0000259" key="6">
    <source>
        <dbReference type="Pfam" id="PF21238"/>
    </source>
</evidence>
<keyword evidence="4 5" id="KW-0413">Isomerase</keyword>
<dbReference type="InterPro" id="IPR055174">
    <property type="entry name" value="Pus10_THUMP_arc"/>
</dbReference>
<protein>
    <recommendedName>
        <fullName evidence="5">tRNA pseudouridine synthase Pus10</fullName>
        <ecNumber evidence="5">5.4.99.25</ecNumber>
    </recommendedName>
    <alternativeName>
        <fullName evidence="5">tRNA pseudouridine 54/55 synthase</fullName>
        <shortName evidence="5">Psi54/55 synthase</shortName>
    </alternativeName>
</protein>
<dbReference type="InterPro" id="IPR020103">
    <property type="entry name" value="PsdUridine_synth_cat_dom_sf"/>
</dbReference>
<keyword evidence="2 5" id="KW-0819">tRNA processing</keyword>
<dbReference type="STRING" id="1041930.Mtc_2247"/>
<dbReference type="PANTHER" id="PTHR21568:SF0">
    <property type="entry name" value="TRNA PSEUDOURIDINE SYNTHASE PUS10"/>
    <property type="match status" value="1"/>
</dbReference>
<dbReference type="EMBL" id="CP003243">
    <property type="protein sequence ID" value="AFD00982.1"/>
    <property type="molecule type" value="Genomic_DNA"/>
</dbReference>
<dbReference type="GO" id="GO:0160148">
    <property type="term" value="F:tRNA pseudouridine(55) synthase activity"/>
    <property type="evidence" value="ECO:0007669"/>
    <property type="project" value="UniProtKB-EC"/>
</dbReference>
<dbReference type="eggNOG" id="arCOG01015">
    <property type="taxonomic scope" value="Archaea"/>
</dbReference>
<dbReference type="HOGENOM" id="CLU_028780_2_0_2"/>
<dbReference type="Gene3D" id="3.30.70.3190">
    <property type="match status" value="1"/>
</dbReference>
<dbReference type="Gene3D" id="3.30.70.2510">
    <property type="match status" value="1"/>
</dbReference>
<comment type="catalytic activity">
    <reaction evidence="5">
        <text>uridine(55) in tRNA = pseudouridine(55) in tRNA</text>
        <dbReference type="Rhea" id="RHEA:42532"/>
        <dbReference type="Rhea" id="RHEA-COMP:10101"/>
        <dbReference type="Rhea" id="RHEA-COMP:10102"/>
        <dbReference type="ChEBI" id="CHEBI:65314"/>
        <dbReference type="ChEBI" id="CHEBI:65315"/>
        <dbReference type="EC" id="5.4.99.25"/>
    </reaction>
</comment>
<evidence type="ECO:0000256" key="3">
    <source>
        <dbReference type="ARBA" id="ARBA00022884"/>
    </source>
</evidence>
<dbReference type="GO" id="GO:0031119">
    <property type="term" value="P:tRNA pseudouridine synthesis"/>
    <property type="evidence" value="ECO:0007669"/>
    <property type="project" value="UniProtKB-UniRule"/>
</dbReference>
<comment type="similarity">
    <text evidence="1 5">Belongs to the pseudouridine synthase Pus10 family.</text>
</comment>
<name>H8IAX2_METCZ</name>
<dbReference type="SUPFAM" id="SSF55120">
    <property type="entry name" value="Pseudouridine synthase"/>
    <property type="match status" value="1"/>
</dbReference>
<dbReference type="GeneID" id="11972412"/>
<gene>
    <name evidence="5" type="primary">pus10</name>
    <name evidence="8" type="ordered locus">Mtc_2247</name>
</gene>
<dbReference type="RefSeq" id="WP_014406813.1">
    <property type="nucleotide sequence ID" value="NC_017034.1"/>
</dbReference>
<feature type="domain" description="Pus10 THUMP" evidence="7">
    <location>
        <begin position="97"/>
        <end position="174"/>
    </location>
</feature>
<dbReference type="InterPro" id="IPR005912">
    <property type="entry name" value="Pus10"/>
</dbReference>
<feature type="domain" description="Pus10-like C-terminal" evidence="6">
    <location>
        <begin position="188"/>
        <end position="436"/>
    </location>
</feature>
<dbReference type="OrthoDB" id="10348at2157"/>
<keyword evidence="3 5" id="KW-0694">RNA-binding</keyword>
<keyword evidence="9" id="KW-1185">Reference proteome</keyword>
<dbReference type="Proteomes" id="UP000005233">
    <property type="component" value="Chromosome"/>
</dbReference>
<organism evidence="8 9">
    <name type="scientific">Methanocella conradii (strain DSM 24694 / JCM 17849 / CGMCC 1.5162 / HZ254)</name>
    <dbReference type="NCBI Taxonomy" id="1041930"/>
    <lineage>
        <taxon>Archaea</taxon>
        <taxon>Methanobacteriati</taxon>
        <taxon>Methanobacteriota</taxon>
        <taxon>Stenosarchaea group</taxon>
        <taxon>Methanomicrobia</taxon>
        <taxon>Methanocellales</taxon>
        <taxon>Methanocellaceae</taxon>
        <taxon>Methanocella</taxon>
    </lineage>
</organism>
<sequence length="458" mass="51158">MTIIEMAKCILKEGPICDSCLGRQFGKLSTGLTNAQRGFAIKVALSMQAAADGDMEAQNLLATSFLPARKVLGIEAQDEECWLCRGLFQDLKNIEKWADRCIEAAKGFEYDTLLVGTKVPPIYSEKEEVLWAECGLTHAEPLKAELNREVGKAVSIKAGKEVDFKRPDVVFTIDLAKDMVEMKANSLFIYGRYNKYVRDIPQTRWPCRECGGKGVKGEAICQHCGGTGKMYPTSVEEQISHEVKLAFNAEDGVLHGAGREDIDARMLGEGRPFIMEVVSPRTRWVDLESLEQRINAYASGRVSVSGLHYVDKSAVREIKSIKPDKTYRLKVIYNDALSIETLKSSLAILSGAAICQRTPERVLHRRADLERRRRVYDITLEELNEAEKYFIITVRCEGGLYVKELVSGDKGRTSPSLSALLGRECRVAELDVISVEGGISWQDHMAKERRPGTSSQRR</sequence>
<comment type="catalytic activity">
    <reaction evidence="5">
        <text>uridine(54) in tRNA = pseudouridine(54) in tRNA</text>
        <dbReference type="Rhea" id="RHEA:57876"/>
        <dbReference type="Rhea" id="RHEA-COMP:10193"/>
        <dbReference type="Rhea" id="RHEA-COMP:14141"/>
        <dbReference type="ChEBI" id="CHEBI:65314"/>
        <dbReference type="ChEBI" id="CHEBI:65315"/>
    </reaction>
</comment>
<dbReference type="EC" id="5.4.99.25" evidence="5"/>
<evidence type="ECO:0000256" key="5">
    <source>
        <dbReference type="HAMAP-Rule" id="MF_01893"/>
    </source>
</evidence>
<reference evidence="8 9" key="1">
    <citation type="journal article" date="2012" name="J. Bacteriol.">
        <title>Complete genome sequence of a thermophilic methanogen, Methanocella conradii HZ254, isolated from Chinese rice field soil.</title>
        <authorList>
            <person name="Lu Z."/>
            <person name="Lu Y."/>
        </authorList>
    </citation>
    <scope>NUCLEOTIDE SEQUENCE [LARGE SCALE GENOMIC DNA]</scope>
    <source>
        <strain evidence="9">DSM 24694 / JCM 17849 / CGMCC 1.5162 / HZ254</strain>
    </source>
</reference>
<dbReference type="NCBIfam" id="TIGR01213">
    <property type="entry name" value="pseudo_Pus10arc"/>
    <property type="match status" value="1"/>
</dbReference>
<evidence type="ECO:0000256" key="2">
    <source>
        <dbReference type="ARBA" id="ARBA00022694"/>
    </source>
</evidence>
<evidence type="ECO:0000313" key="8">
    <source>
        <dbReference type="EMBL" id="AFD00982.1"/>
    </source>
</evidence>